<evidence type="ECO:0000259" key="1">
    <source>
        <dbReference type="PROSITE" id="PS51664"/>
    </source>
</evidence>
<accession>A0A011AEN6</accession>
<dbReference type="HOGENOM" id="CLU_020793_2_0_11"/>
<organism evidence="2 3">
    <name type="scientific">Cryptosporangium arvum DSM 44712</name>
    <dbReference type="NCBI Taxonomy" id="927661"/>
    <lineage>
        <taxon>Bacteria</taxon>
        <taxon>Bacillati</taxon>
        <taxon>Actinomycetota</taxon>
        <taxon>Actinomycetes</taxon>
        <taxon>Cryptosporangiales</taxon>
        <taxon>Cryptosporangiaceae</taxon>
        <taxon>Cryptosporangium</taxon>
    </lineage>
</organism>
<dbReference type="Gene3D" id="3.30.40.250">
    <property type="match status" value="1"/>
</dbReference>
<dbReference type="InterPro" id="IPR003776">
    <property type="entry name" value="YcaO-like_dom"/>
</dbReference>
<dbReference type="AlphaFoldDB" id="A0A011AEN6"/>
<dbReference type="PATRIC" id="fig|927661.3.peg.1552"/>
<sequence length="451" mass="49854">MTLDAPTPAEALLVDPRFGLLTAVRPDPYPEMPAAWVGYGAAVADTRQFTDWHADPFGFGAAVGDPDRARRAAIGEAVERYCGRVVPPDLFRGSWRQWGENALDPETFALYSDRQYATPGFPFVPFGRDTEAEWVEGRDLRDHSPVLVPATSVYLDYRPPGRRPLHALSYAGIAAGTDREHAERFALEELFERDATTIWWASGAPAELVADGYRVVDLLDDRHADRRRVRLLRVPSPFGVPVLCAFIEDADRGLVAFGSACRADPVEAGLKALVEALGLLQMTAQLADPDSELWSARQRGTILPHTFVAFRADRRYSESFRADYRDLVDLPALAQLYLDPRMQGSPLERLRPESPRIALADIPRIADPYESYLAKLTDAGHRIVSVDVTTPDVRAAGLCVVRVVVPGLYGNAPAAFPYLGGRRLYEVPVDAGWIDRPLTEDTLVRDPLPLA</sequence>
<dbReference type="Gene3D" id="3.30.1330.230">
    <property type="match status" value="1"/>
</dbReference>
<dbReference type="RefSeq" id="WP_035849418.1">
    <property type="nucleotide sequence ID" value="NZ_KK073874.1"/>
</dbReference>
<gene>
    <name evidence="2" type="ORF">CryarDRAFT_1579</name>
</gene>
<feature type="domain" description="YcaO" evidence="1">
    <location>
        <begin position="60"/>
        <end position="451"/>
    </location>
</feature>
<dbReference type="Pfam" id="PF02624">
    <property type="entry name" value="YcaO"/>
    <property type="match status" value="1"/>
</dbReference>
<evidence type="ECO:0000313" key="3">
    <source>
        <dbReference type="Proteomes" id="UP000021053"/>
    </source>
</evidence>
<dbReference type="NCBIfam" id="TIGR03604">
    <property type="entry name" value="TOMM_cyclo_SagD"/>
    <property type="match status" value="1"/>
</dbReference>
<dbReference type="PANTHER" id="PTHR37809:SF1">
    <property type="entry name" value="RIBOSOMAL PROTEIN S12 METHYLTHIOTRANSFERASE ACCESSORY FACTOR YCAO"/>
    <property type="match status" value="1"/>
</dbReference>
<dbReference type="InterPro" id="IPR027624">
    <property type="entry name" value="TOMM_cyclo_SagD"/>
</dbReference>
<protein>
    <submittedName>
        <fullName evidence="2">Bacteriocin biosynthesis docking scaffold, SagD family</fullName>
    </submittedName>
</protein>
<dbReference type="Gene3D" id="3.30.160.660">
    <property type="match status" value="1"/>
</dbReference>
<keyword evidence="3" id="KW-1185">Reference proteome</keyword>
<dbReference type="OrthoDB" id="2379922at2"/>
<name>A0A011AEN6_9ACTN</name>
<comment type="caution">
    <text evidence="2">The sequence shown here is derived from an EMBL/GenBank/DDBJ whole genome shotgun (WGS) entry which is preliminary data.</text>
</comment>
<dbReference type="PANTHER" id="PTHR37809">
    <property type="entry name" value="RIBOSOMAL PROTEIN S12 METHYLTHIOTRANSFERASE ACCESSORY FACTOR YCAO"/>
    <property type="match status" value="1"/>
</dbReference>
<dbReference type="PROSITE" id="PS51664">
    <property type="entry name" value="YCAO"/>
    <property type="match status" value="1"/>
</dbReference>
<dbReference type="EMBL" id="JFBT01000001">
    <property type="protein sequence ID" value="EXG80501.1"/>
    <property type="molecule type" value="Genomic_DNA"/>
</dbReference>
<evidence type="ECO:0000313" key="2">
    <source>
        <dbReference type="EMBL" id="EXG80501.1"/>
    </source>
</evidence>
<proteinExistence type="predicted"/>
<reference evidence="2 3" key="1">
    <citation type="submission" date="2013-07" db="EMBL/GenBank/DDBJ databases">
        <authorList>
            <consortium name="DOE Joint Genome Institute"/>
            <person name="Eisen J."/>
            <person name="Huntemann M."/>
            <person name="Han J."/>
            <person name="Chen A."/>
            <person name="Kyrpides N."/>
            <person name="Mavromatis K."/>
            <person name="Markowitz V."/>
            <person name="Palaniappan K."/>
            <person name="Ivanova N."/>
            <person name="Schaumberg A."/>
            <person name="Pati A."/>
            <person name="Liolios K."/>
            <person name="Nordberg H.P."/>
            <person name="Cantor M.N."/>
            <person name="Hua S.X."/>
            <person name="Woyke T."/>
        </authorList>
    </citation>
    <scope>NUCLEOTIDE SEQUENCE [LARGE SCALE GENOMIC DNA]</scope>
    <source>
        <strain evidence="2 3">DSM 44712</strain>
    </source>
</reference>
<dbReference type="Proteomes" id="UP000021053">
    <property type="component" value="Unassembled WGS sequence"/>
</dbReference>